<feature type="non-terminal residue" evidence="18">
    <location>
        <position position="126"/>
    </location>
</feature>
<dbReference type="Proteomes" id="UP001176941">
    <property type="component" value="Unassembled WGS sequence"/>
</dbReference>
<evidence type="ECO:0000313" key="2">
    <source>
        <dbReference type="EMBL" id="CAI9149443.1"/>
    </source>
</evidence>
<dbReference type="EMBL" id="CATKSN020000314">
    <property type="protein sequence ID" value="CAI9149446.1"/>
    <property type="molecule type" value="Genomic_DNA"/>
</dbReference>
<dbReference type="EMBL" id="CATKSN020001215">
    <property type="protein sequence ID" value="CAI9150900.1"/>
    <property type="molecule type" value="Genomic_DNA"/>
</dbReference>
<protein>
    <submittedName>
        <fullName evidence="18">Uncharacterized protein</fullName>
    </submittedName>
</protein>
<evidence type="ECO:0000313" key="10">
    <source>
        <dbReference type="EMBL" id="CAI9150899.1"/>
    </source>
</evidence>
<dbReference type="EMBL" id="CATKSN020001215">
    <property type="protein sequence ID" value="CAI9150897.1"/>
    <property type="molecule type" value="Genomic_DNA"/>
</dbReference>
<evidence type="ECO:0000313" key="17">
    <source>
        <dbReference type="EMBL" id="CAI9150906.1"/>
    </source>
</evidence>
<organism evidence="18 24">
    <name type="scientific">Rangifer tarandus platyrhynchus</name>
    <name type="common">Svalbard reindeer</name>
    <dbReference type="NCBI Taxonomy" id="3082113"/>
    <lineage>
        <taxon>Eukaryota</taxon>
        <taxon>Metazoa</taxon>
        <taxon>Chordata</taxon>
        <taxon>Craniata</taxon>
        <taxon>Vertebrata</taxon>
        <taxon>Euteleostomi</taxon>
        <taxon>Mammalia</taxon>
        <taxon>Eutheria</taxon>
        <taxon>Laurasiatheria</taxon>
        <taxon>Artiodactyla</taxon>
        <taxon>Ruminantia</taxon>
        <taxon>Pecora</taxon>
        <taxon>Cervidae</taxon>
        <taxon>Odocoileinae</taxon>
        <taxon>Rangifer</taxon>
    </lineage>
</organism>
<name>A0ABN8XN86_RANTA</name>
<dbReference type="EMBL" id="CATKSN020001215">
    <property type="protein sequence ID" value="CAI9150899.1"/>
    <property type="molecule type" value="Genomic_DNA"/>
</dbReference>
<keyword evidence="24" id="KW-1185">Reference proteome</keyword>
<evidence type="ECO:0000313" key="9">
    <source>
        <dbReference type="EMBL" id="CAI9150898.1"/>
    </source>
</evidence>
<evidence type="ECO:0000313" key="4">
    <source>
        <dbReference type="EMBL" id="CAI9149445.1"/>
    </source>
</evidence>
<dbReference type="EMBL" id="CATKSN020001215">
    <property type="protein sequence ID" value="CAI9150905.1"/>
    <property type="molecule type" value="Genomic_DNA"/>
</dbReference>
<dbReference type="EMBL" id="CATKSN020001215">
    <property type="protein sequence ID" value="CAI9150904.1"/>
    <property type="molecule type" value="Genomic_DNA"/>
</dbReference>
<evidence type="ECO:0000313" key="24">
    <source>
        <dbReference type="Proteomes" id="UP001176941"/>
    </source>
</evidence>
<evidence type="ECO:0000313" key="3">
    <source>
        <dbReference type="EMBL" id="CAI9149444.1"/>
    </source>
</evidence>
<evidence type="ECO:0000313" key="15">
    <source>
        <dbReference type="EMBL" id="CAI9150904.1"/>
    </source>
</evidence>
<evidence type="ECO:0000313" key="19">
    <source>
        <dbReference type="EMBL" id="CAI9150908.1"/>
    </source>
</evidence>
<feature type="compositionally biased region" description="Polar residues" evidence="1">
    <location>
        <begin position="32"/>
        <end position="49"/>
    </location>
</feature>
<dbReference type="EMBL" id="CATKSN020001215">
    <property type="protein sequence ID" value="CAI9150907.1"/>
    <property type="molecule type" value="Genomic_DNA"/>
</dbReference>
<feature type="compositionally biased region" description="Gly residues" evidence="1">
    <location>
        <begin position="1"/>
        <end position="25"/>
    </location>
</feature>
<dbReference type="EMBL" id="CATKSN020001215">
    <property type="protein sequence ID" value="CAI9150896.1"/>
    <property type="molecule type" value="Genomic_DNA"/>
</dbReference>
<evidence type="ECO:0000313" key="21">
    <source>
        <dbReference type="EMBL" id="CAI9150910.1"/>
    </source>
</evidence>
<evidence type="ECO:0000313" key="23">
    <source>
        <dbReference type="EMBL" id="CAI9150912.1"/>
    </source>
</evidence>
<proteinExistence type="predicted"/>
<evidence type="ECO:0000313" key="5">
    <source>
        <dbReference type="EMBL" id="CAI9149446.1"/>
    </source>
</evidence>
<evidence type="ECO:0000313" key="8">
    <source>
        <dbReference type="EMBL" id="CAI9150897.1"/>
    </source>
</evidence>
<comment type="caution">
    <text evidence="18">The sequence shown here is derived from an EMBL/GenBank/DDBJ whole genome shotgun (WGS) entry which is preliminary data.</text>
</comment>
<evidence type="ECO:0000313" key="12">
    <source>
        <dbReference type="EMBL" id="CAI9150901.1"/>
    </source>
</evidence>
<dbReference type="EMBL" id="CATKSN020001215">
    <property type="protein sequence ID" value="CAI9150908.1"/>
    <property type="molecule type" value="Genomic_DNA"/>
</dbReference>
<evidence type="ECO:0000313" key="7">
    <source>
        <dbReference type="EMBL" id="CAI9150896.1"/>
    </source>
</evidence>
<evidence type="ECO:0000313" key="6">
    <source>
        <dbReference type="EMBL" id="CAI9150895.1"/>
    </source>
</evidence>
<evidence type="ECO:0000313" key="13">
    <source>
        <dbReference type="EMBL" id="CAI9150902.1"/>
    </source>
</evidence>
<dbReference type="EMBL" id="CATKSN020000314">
    <property type="protein sequence ID" value="CAI9149444.1"/>
    <property type="molecule type" value="Genomic_DNA"/>
</dbReference>
<sequence length="126" mass="13094">AGGACGAGHAGGGGRGEGGEGAGAKGEGRQKAYSTRYSQAVSHPSTNQARPCLASEIRRDRARSGWYGRRRRRLPPGALRALRRASLSLSPACRSGQPAAPLHGPRALPEPDDPRPDSGRPTPPRP</sequence>
<dbReference type="EMBL" id="CATKSN020001215">
    <property type="protein sequence ID" value="CAI9150911.1"/>
    <property type="molecule type" value="Genomic_DNA"/>
</dbReference>
<evidence type="ECO:0000313" key="11">
    <source>
        <dbReference type="EMBL" id="CAI9150900.1"/>
    </source>
</evidence>
<dbReference type="EMBL" id="CATKSN020000314">
    <property type="protein sequence ID" value="CAI9149443.1"/>
    <property type="molecule type" value="Genomic_DNA"/>
</dbReference>
<feature type="non-terminal residue" evidence="18">
    <location>
        <position position="1"/>
    </location>
</feature>
<dbReference type="EMBL" id="CATKSN020001215">
    <property type="protein sequence ID" value="CAI9150909.1"/>
    <property type="molecule type" value="Genomic_DNA"/>
</dbReference>
<dbReference type="EMBL" id="CATKSN020001215">
    <property type="protein sequence ID" value="CAI9150903.1"/>
    <property type="molecule type" value="Genomic_DNA"/>
</dbReference>
<dbReference type="EMBL" id="CATKSN020001215">
    <property type="protein sequence ID" value="CAI9150898.1"/>
    <property type="molecule type" value="Genomic_DNA"/>
</dbReference>
<feature type="region of interest" description="Disordered" evidence="1">
    <location>
        <begin position="1"/>
        <end position="126"/>
    </location>
</feature>
<dbReference type="EMBL" id="CATKSN020001215">
    <property type="protein sequence ID" value="CAI9150895.1"/>
    <property type="molecule type" value="Genomic_DNA"/>
</dbReference>
<evidence type="ECO:0000313" key="22">
    <source>
        <dbReference type="EMBL" id="CAI9150911.1"/>
    </source>
</evidence>
<dbReference type="EMBL" id="CATKSN020001215">
    <property type="protein sequence ID" value="CAI9150901.1"/>
    <property type="molecule type" value="Genomic_DNA"/>
</dbReference>
<evidence type="ECO:0000313" key="20">
    <source>
        <dbReference type="EMBL" id="CAI9150909.1"/>
    </source>
</evidence>
<feature type="compositionally biased region" description="Low complexity" evidence="1">
    <location>
        <begin position="75"/>
        <end position="95"/>
    </location>
</feature>
<evidence type="ECO:0000313" key="16">
    <source>
        <dbReference type="EMBL" id="CAI9150905.1"/>
    </source>
</evidence>
<reference evidence="18 24" key="1">
    <citation type="submission" date="2023-04" db="EMBL/GenBank/DDBJ databases">
        <authorList>
            <consortium name="ELIXIR-Norway"/>
        </authorList>
    </citation>
    <scope>NUCLEOTIDE SEQUENCE [LARGE SCALE GENOMIC DNA]</scope>
</reference>
<dbReference type="EMBL" id="CATKSN020001215">
    <property type="protein sequence ID" value="CAI9150912.1"/>
    <property type="molecule type" value="Genomic_DNA"/>
</dbReference>
<dbReference type="EMBL" id="CATKSN020001215">
    <property type="protein sequence ID" value="CAI9150910.1"/>
    <property type="molecule type" value="Genomic_DNA"/>
</dbReference>
<evidence type="ECO:0000256" key="1">
    <source>
        <dbReference type="SAM" id="MobiDB-lite"/>
    </source>
</evidence>
<evidence type="ECO:0000313" key="18">
    <source>
        <dbReference type="EMBL" id="CAI9150907.1"/>
    </source>
</evidence>
<accession>A0ABN8XN86</accession>
<dbReference type="EMBL" id="CATKSN020000314">
    <property type="protein sequence ID" value="CAI9149445.1"/>
    <property type="molecule type" value="Genomic_DNA"/>
</dbReference>
<gene>
    <name evidence="2" type="ORF">MRATA1EN1_LOCUS31061</name>
    <name evidence="3" type="ORF">MRATA1EN1_LOCUS31062</name>
    <name evidence="4" type="ORF">MRATA1EN1_LOCUS31063</name>
    <name evidence="5" type="ORF">MRATA1EN1_LOCUS31064</name>
    <name evidence="6" type="ORF">MRATA1EN1_LOCUS32513</name>
    <name evidence="7" type="ORF">MRATA1EN1_LOCUS32514</name>
    <name evidence="8" type="ORF">MRATA1EN1_LOCUS32515</name>
    <name evidence="9" type="ORF">MRATA1EN1_LOCUS32516</name>
    <name evidence="10" type="ORF">MRATA1EN1_LOCUS32517</name>
    <name evidence="11" type="ORF">MRATA1EN1_LOCUS32518</name>
    <name evidence="12" type="ORF">MRATA1EN1_LOCUS32519</name>
    <name evidence="13" type="ORF">MRATA1EN1_LOCUS32520</name>
    <name evidence="14" type="ORF">MRATA1EN1_LOCUS32521</name>
    <name evidence="15" type="ORF">MRATA1EN1_LOCUS32522</name>
    <name evidence="16" type="ORF">MRATA1EN1_LOCUS32523</name>
    <name evidence="17" type="ORF">MRATA1EN1_LOCUS32524</name>
    <name evidence="18" type="ORF">MRATA1EN1_LOCUS32525</name>
    <name evidence="19" type="ORF">MRATA1EN1_LOCUS32526</name>
    <name evidence="20" type="ORF">MRATA1EN1_LOCUS32527</name>
    <name evidence="21" type="ORF">MRATA1EN1_LOCUS32528</name>
    <name evidence="22" type="ORF">MRATA1EN1_LOCUS32529</name>
    <name evidence="23" type="ORF">MRATA1EN1_LOCUS32530</name>
</gene>
<dbReference type="EMBL" id="CATKSN020001215">
    <property type="protein sequence ID" value="CAI9150906.1"/>
    <property type="molecule type" value="Genomic_DNA"/>
</dbReference>
<dbReference type="EMBL" id="CATKSN020001215">
    <property type="protein sequence ID" value="CAI9150902.1"/>
    <property type="molecule type" value="Genomic_DNA"/>
</dbReference>
<evidence type="ECO:0000313" key="14">
    <source>
        <dbReference type="EMBL" id="CAI9150903.1"/>
    </source>
</evidence>